<dbReference type="EC" id="2.5.1.87" evidence="5"/>
<dbReference type="GO" id="GO:0005789">
    <property type="term" value="C:endoplasmic reticulum membrane"/>
    <property type="evidence" value="ECO:0007669"/>
    <property type="project" value="UniProtKB-SubCell"/>
</dbReference>
<dbReference type="PANTHER" id="PTHR21528">
    <property type="entry name" value="DEHYDRODOLICHYL DIPHOSPHATE SYNTHASE COMPLEX SUBUNIT NUS1"/>
    <property type="match status" value="1"/>
</dbReference>
<dbReference type="InterPro" id="IPR038887">
    <property type="entry name" value="Nus1/NgBR"/>
</dbReference>
<dbReference type="Gene3D" id="3.40.1180.10">
    <property type="entry name" value="Decaprenyl diphosphate synthase-like"/>
    <property type="match status" value="1"/>
</dbReference>
<evidence type="ECO:0000256" key="11">
    <source>
        <dbReference type="ARBA" id="ARBA00023136"/>
    </source>
</evidence>
<comment type="catalytic activity">
    <reaction evidence="12">
        <text>n isopentenyl diphosphate + (2E,6E)-farnesyl diphosphate = a di-trans,poly-cis-polyprenyl diphosphate + n diphosphate</text>
        <dbReference type="Rhea" id="RHEA:53008"/>
        <dbReference type="Rhea" id="RHEA-COMP:19494"/>
        <dbReference type="ChEBI" id="CHEBI:33019"/>
        <dbReference type="ChEBI" id="CHEBI:128769"/>
        <dbReference type="ChEBI" id="CHEBI:136960"/>
        <dbReference type="ChEBI" id="CHEBI:175763"/>
        <dbReference type="EC" id="2.5.1.87"/>
    </reaction>
</comment>
<evidence type="ECO:0000256" key="3">
    <source>
        <dbReference type="ARBA" id="ARBA00004922"/>
    </source>
</evidence>
<comment type="pathway">
    <text evidence="3">Protein modification; protein glycosylation.</text>
</comment>
<dbReference type="Proteomes" id="UP000663865">
    <property type="component" value="Unassembled WGS sequence"/>
</dbReference>
<evidence type="ECO:0000256" key="5">
    <source>
        <dbReference type="ARBA" id="ARBA00012596"/>
    </source>
</evidence>
<protein>
    <recommendedName>
        <fullName evidence="5">ditrans,polycis-polyprenyl diphosphate synthase [(2E,6E)-farnesyldiphosphate specific]</fullName>
        <ecNumber evidence="5">2.5.1.87</ecNumber>
    </recommendedName>
</protein>
<evidence type="ECO:0000256" key="7">
    <source>
        <dbReference type="ARBA" id="ARBA00022692"/>
    </source>
</evidence>
<dbReference type="SUPFAM" id="SSF64005">
    <property type="entry name" value="Undecaprenyl diphosphate synthase"/>
    <property type="match status" value="1"/>
</dbReference>
<dbReference type="GO" id="GO:1904423">
    <property type="term" value="C:dehydrodolichyl diphosphate synthase complex"/>
    <property type="evidence" value="ECO:0007669"/>
    <property type="project" value="InterPro"/>
</dbReference>
<comment type="similarity">
    <text evidence="4">Belongs to the UPP synthase family.</text>
</comment>
<dbReference type="PANTHER" id="PTHR21528:SF0">
    <property type="entry name" value="DEHYDRODOLICHYL DIPHOSPHATE SYNTHASE COMPLEX SUBUNIT NUS1"/>
    <property type="match status" value="1"/>
</dbReference>
<keyword evidence="9" id="KW-0460">Magnesium</keyword>
<keyword evidence="6" id="KW-0808">Transferase</keyword>
<organism evidence="13 14">
    <name type="scientific">Rotaria socialis</name>
    <dbReference type="NCBI Taxonomy" id="392032"/>
    <lineage>
        <taxon>Eukaryota</taxon>
        <taxon>Metazoa</taxon>
        <taxon>Spiralia</taxon>
        <taxon>Gnathifera</taxon>
        <taxon>Rotifera</taxon>
        <taxon>Eurotatoria</taxon>
        <taxon>Bdelloidea</taxon>
        <taxon>Philodinida</taxon>
        <taxon>Philodinidae</taxon>
        <taxon>Rotaria</taxon>
    </lineage>
</organism>
<evidence type="ECO:0000256" key="9">
    <source>
        <dbReference type="ARBA" id="ARBA00022842"/>
    </source>
</evidence>
<dbReference type="GO" id="GO:0045547">
    <property type="term" value="F:ditrans,polycis-polyprenyl diphosphate synthase [(2E,6E)-farnesyl diphosphate specific] activity"/>
    <property type="evidence" value="ECO:0007669"/>
    <property type="project" value="UniProtKB-EC"/>
</dbReference>
<dbReference type="InterPro" id="IPR036424">
    <property type="entry name" value="UPP_synth-like_sf"/>
</dbReference>
<keyword evidence="8" id="KW-0256">Endoplasmic reticulum</keyword>
<evidence type="ECO:0000313" key="13">
    <source>
        <dbReference type="EMBL" id="CAF3328623.1"/>
    </source>
</evidence>
<evidence type="ECO:0000256" key="4">
    <source>
        <dbReference type="ARBA" id="ARBA00005432"/>
    </source>
</evidence>
<evidence type="ECO:0000256" key="8">
    <source>
        <dbReference type="ARBA" id="ARBA00022824"/>
    </source>
</evidence>
<dbReference type="AlphaFoldDB" id="A0A817U8W3"/>
<accession>A0A817U8W3</accession>
<evidence type="ECO:0000256" key="2">
    <source>
        <dbReference type="ARBA" id="ARBA00004586"/>
    </source>
</evidence>
<evidence type="ECO:0000256" key="6">
    <source>
        <dbReference type="ARBA" id="ARBA00022679"/>
    </source>
</evidence>
<keyword evidence="10" id="KW-1133">Transmembrane helix</keyword>
<sequence>MCTSKSENVHPFFSIRHRYHQDTSLLTKLQGENTGMLIQSSQLLPTIHFLSLIDCSQTLTKVAQTVCQQVIENQLNCDAIQTDTIDRCYTKLSTIPEINLALIIGPIKSALGLHPWLTRLTEFIMIDSYKQMQTTNSYINIVQRYNQIEQRQGR</sequence>
<proteinExistence type="inferred from homology"/>
<dbReference type="EMBL" id="CAJNYV010000035">
    <property type="protein sequence ID" value="CAF3328623.1"/>
    <property type="molecule type" value="Genomic_DNA"/>
</dbReference>
<keyword evidence="7" id="KW-0812">Transmembrane</keyword>
<evidence type="ECO:0000256" key="1">
    <source>
        <dbReference type="ARBA" id="ARBA00001946"/>
    </source>
</evidence>
<name>A0A817U8W3_9BILA</name>
<comment type="subcellular location">
    <subcellularLocation>
        <location evidence="2">Endoplasmic reticulum membrane</location>
    </subcellularLocation>
</comment>
<evidence type="ECO:0000256" key="10">
    <source>
        <dbReference type="ARBA" id="ARBA00022989"/>
    </source>
</evidence>
<reference evidence="13" key="1">
    <citation type="submission" date="2021-02" db="EMBL/GenBank/DDBJ databases">
        <authorList>
            <person name="Nowell W R."/>
        </authorList>
    </citation>
    <scope>NUCLEOTIDE SEQUENCE</scope>
</reference>
<evidence type="ECO:0000256" key="12">
    <source>
        <dbReference type="ARBA" id="ARBA00047353"/>
    </source>
</evidence>
<evidence type="ECO:0000313" key="14">
    <source>
        <dbReference type="Proteomes" id="UP000663865"/>
    </source>
</evidence>
<comment type="cofactor">
    <cofactor evidence="1">
        <name>Mg(2+)</name>
        <dbReference type="ChEBI" id="CHEBI:18420"/>
    </cofactor>
</comment>
<keyword evidence="11" id="KW-0472">Membrane</keyword>
<gene>
    <name evidence="13" type="ORF">KIK155_LOCUS1334</name>
</gene>
<dbReference type="UniPathway" id="UPA00378"/>
<comment type="caution">
    <text evidence="13">The sequence shown here is derived from an EMBL/GenBank/DDBJ whole genome shotgun (WGS) entry which is preliminary data.</text>
</comment>